<dbReference type="EMBL" id="BMKQ01000001">
    <property type="protein sequence ID" value="GGF32524.1"/>
    <property type="molecule type" value="Genomic_DNA"/>
</dbReference>
<comment type="pathway">
    <text evidence="3">Amino-acid biosynthesis; ergothioneine biosynthesis.</text>
</comment>
<dbReference type="EC" id="2.1.1.44" evidence="3"/>
<reference evidence="5" key="1">
    <citation type="journal article" date="2014" name="Int. J. Syst. Evol. Microbiol.">
        <title>Complete genome sequence of Corynebacterium casei LMG S-19264T (=DSM 44701T), isolated from a smear-ripened cheese.</title>
        <authorList>
            <consortium name="US DOE Joint Genome Institute (JGI-PGF)"/>
            <person name="Walter F."/>
            <person name="Albersmeier A."/>
            <person name="Kalinowski J."/>
            <person name="Ruckert C."/>
        </authorList>
    </citation>
    <scope>NUCLEOTIDE SEQUENCE</scope>
    <source>
        <strain evidence="5">CGMCC 1.16067</strain>
    </source>
</reference>
<dbReference type="Gene3D" id="3.40.50.150">
    <property type="entry name" value="Vaccinia Virus protein VP39"/>
    <property type="match status" value="1"/>
</dbReference>
<protein>
    <recommendedName>
        <fullName evidence="3">Histidine N-alpha-methyltransferase</fullName>
        <ecNumber evidence="3">2.1.1.44</ecNumber>
    </recommendedName>
    <alternativeName>
        <fullName evidence="3">Histidine trimethyltransferase</fullName>
    </alternativeName>
</protein>
<feature type="binding site" evidence="3">
    <location>
        <position position="167"/>
    </location>
    <ligand>
        <name>L-histidine</name>
        <dbReference type="ChEBI" id="CHEBI:57595"/>
    </ligand>
</feature>
<reference evidence="5" key="2">
    <citation type="submission" date="2020-09" db="EMBL/GenBank/DDBJ databases">
        <authorList>
            <person name="Sun Q."/>
            <person name="Zhou Y."/>
        </authorList>
    </citation>
    <scope>NUCLEOTIDE SEQUENCE</scope>
    <source>
        <strain evidence="5">CGMCC 1.16067</strain>
    </source>
</reference>
<evidence type="ECO:0000259" key="4">
    <source>
        <dbReference type="Pfam" id="PF10017"/>
    </source>
</evidence>
<feature type="binding site" evidence="3">
    <location>
        <position position="207"/>
    </location>
    <ligand>
        <name>L-histidine</name>
        <dbReference type="ChEBI" id="CHEBI:57595"/>
    </ligand>
</feature>
<dbReference type="NCBIfam" id="TIGR03438">
    <property type="entry name" value="egtD_ergothio"/>
    <property type="match status" value="1"/>
</dbReference>
<evidence type="ECO:0000256" key="2">
    <source>
        <dbReference type="ARBA" id="ARBA00022679"/>
    </source>
</evidence>
<dbReference type="InterPro" id="IPR017804">
    <property type="entry name" value="MeTrfase_EgtD-like"/>
</dbReference>
<keyword evidence="6" id="KW-1185">Reference proteome</keyword>
<feature type="binding site" evidence="3">
    <location>
        <position position="114"/>
    </location>
    <ligand>
        <name>S-adenosyl-L-methionine</name>
        <dbReference type="ChEBI" id="CHEBI:59789"/>
    </ligand>
</feature>
<keyword evidence="1 3" id="KW-0489">Methyltransferase</keyword>
<comment type="similarity">
    <text evidence="3">Belongs to the methyltransferase superfamily. EgtD family.</text>
</comment>
<evidence type="ECO:0000256" key="3">
    <source>
        <dbReference type="HAMAP-Rule" id="MF_02037"/>
    </source>
</evidence>
<accession>A0A917BBH1</accession>
<dbReference type="GO" id="GO:0008276">
    <property type="term" value="F:protein methyltransferase activity"/>
    <property type="evidence" value="ECO:0007669"/>
    <property type="project" value="InterPro"/>
</dbReference>
<dbReference type="GO" id="GO:0032259">
    <property type="term" value="P:methylation"/>
    <property type="evidence" value="ECO:0007669"/>
    <property type="project" value="UniProtKB-KW"/>
</dbReference>
<organism evidence="5 6">
    <name type="scientific">Marmoricola endophyticus</name>
    <dbReference type="NCBI Taxonomy" id="2040280"/>
    <lineage>
        <taxon>Bacteria</taxon>
        <taxon>Bacillati</taxon>
        <taxon>Actinomycetota</taxon>
        <taxon>Actinomycetes</taxon>
        <taxon>Propionibacteriales</taxon>
        <taxon>Nocardioidaceae</taxon>
        <taxon>Marmoricola</taxon>
    </lineage>
</organism>
<proteinExistence type="inferred from homology"/>
<name>A0A917BBH1_9ACTN</name>
<feature type="domain" description="Histidine-specific methyltransferase SAM-dependent" evidence="4">
    <location>
        <begin position="20"/>
        <end position="319"/>
    </location>
</feature>
<dbReference type="GO" id="GO:0052699">
    <property type="term" value="P:ergothioneine biosynthetic process"/>
    <property type="evidence" value="ECO:0007669"/>
    <property type="project" value="UniProtKB-UniRule"/>
</dbReference>
<feature type="binding site" evidence="3">
    <location>
        <begin position="142"/>
        <end position="143"/>
    </location>
    <ligand>
        <name>S-adenosyl-L-methionine</name>
        <dbReference type="ChEBI" id="CHEBI:59789"/>
    </ligand>
</feature>
<dbReference type="InterPro" id="IPR035094">
    <property type="entry name" value="EgtD"/>
</dbReference>
<dbReference type="HAMAP" id="MF_02037">
    <property type="entry name" value="EgtD"/>
    <property type="match status" value="1"/>
</dbReference>
<dbReference type="InterPro" id="IPR051128">
    <property type="entry name" value="EgtD_Methyltrsf_superfamily"/>
</dbReference>
<comment type="catalytic activity">
    <reaction evidence="3">
        <text>L-histidine + 3 S-adenosyl-L-methionine = hercynine + 3 S-adenosyl-L-homocysteine + 3 H(+)</text>
        <dbReference type="Rhea" id="RHEA:38471"/>
        <dbReference type="ChEBI" id="CHEBI:15378"/>
        <dbReference type="ChEBI" id="CHEBI:15781"/>
        <dbReference type="ChEBI" id="CHEBI:57595"/>
        <dbReference type="ChEBI" id="CHEBI:57856"/>
        <dbReference type="ChEBI" id="CHEBI:59789"/>
        <dbReference type="EC" id="2.1.1.44"/>
    </reaction>
</comment>
<dbReference type="PIRSF" id="PIRSF018005">
    <property type="entry name" value="UCP018005"/>
    <property type="match status" value="1"/>
</dbReference>
<keyword evidence="2 3" id="KW-0808">Transferase</keyword>
<dbReference type="PANTHER" id="PTHR43397:SF1">
    <property type="entry name" value="ERGOTHIONEINE BIOSYNTHESIS PROTEIN 1"/>
    <property type="match status" value="1"/>
</dbReference>
<comment type="function">
    <text evidence="3">Catalyzes the SAM-dependent triple methylation of the alpha-amino group of histidine to form hercynine, a step in the biosynthesis pathway of ergothioneine.</text>
</comment>
<dbReference type="PANTHER" id="PTHR43397">
    <property type="entry name" value="ERGOTHIONEINE BIOSYNTHESIS PROTEIN 1"/>
    <property type="match status" value="1"/>
</dbReference>
<comment type="caution">
    <text evidence="5">The sequence shown here is derived from an EMBL/GenBank/DDBJ whole genome shotgun (WGS) entry which is preliminary data.</text>
</comment>
<dbReference type="InterPro" id="IPR032888">
    <property type="entry name" value="EgtD_Actinobacteria"/>
</dbReference>
<sequence length="323" mass="35015">MSVNDAVVHLDPADLSRQMAVDVREGLTASPKVLAPKYFYDARGSELFDRITRLPEYYPTRAEAAILAAHADDIAAATGARTLVELGSGTSEKTHALLSALDAAGTLRGFVPFDVDPAVLKDAAAAVAADFPGLEISPVVGDFDHHLGLLPRGEKRLVVFLGSTIGNLDPDQRRRFLTDVRSTMGPGDALLLGTDLVKDVDRLVAAYDDAEGVTADFDRNVLRVLNRDLGADFDVDAFTHRAVWDADHERIEMRLESTHAQTVRLDALDLVVEFAAVEQMRTEISSKFRPEGVRGELAAAGLRVEQWWTDPAGDFGLSLSVPV</sequence>
<evidence type="ECO:0000313" key="5">
    <source>
        <dbReference type="EMBL" id="GGF32524.1"/>
    </source>
</evidence>
<keyword evidence="3" id="KW-0949">S-adenosyl-L-methionine</keyword>
<gene>
    <name evidence="3 5" type="primary">egtD</name>
    <name evidence="5" type="ORF">GCM10011519_02420</name>
</gene>
<dbReference type="InterPro" id="IPR019257">
    <property type="entry name" value="MeTrfase_dom"/>
</dbReference>
<feature type="binding site" evidence="3">
    <location>
        <position position="93"/>
    </location>
    <ligand>
        <name>S-adenosyl-L-methionine</name>
        <dbReference type="ChEBI" id="CHEBI:59789"/>
    </ligand>
</feature>
<dbReference type="SUPFAM" id="SSF53335">
    <property type="entry name" value="S-adenosyl-L-methionine-dependent methyltransferases"/>
    <property type="match status" value="1"/>
</dbReference>
<dbReference type="RefSeq" id="WP_188777498.1">
    <property type="nucleotide sequence ID" value="NZ_BMKQ01000001.1"/>
</dbReference>
<evidence type="ECO:0000256" key="1">
    <source>
        <dbReference type="ARBA" id="ARBA00022603"/>
    </source>
</evidence>
<evidence type="ECO:0000313" key="6">
    <source>
        <dbReference type="Proteomes" id="UP000649179"/>
    </source>
</evidence>
<dbReference type="AlphaFoldDB" id="A0A917BBH1"/>
<feature type="binding site" evidence="3">
    <location>
        <begin position="283"/>
        <end position="285"/>
    </location>
    <ligand>
        <name>L-histidine</name>
        <dbReference type="ChEBI" id="CHEBI:57595"/>
    </ligand>
</feature>
<feature type="binding site" evidence="3">
    <location>
        <position position="87"/>
    </location>
    <ligand>
        <name>S-adenosyl-L-methionine</name>
        <dbReference type="ChEBI" id="CHEBI:59789"/>
    </ligand>
</feature>
<feature type="binding site" evidence="3">
    <location>
        <position position="57"/>
    </location>
    <ligand>
        <name>L-histidine</name>
        <dbReference type="ChEBI" id="CHEBI:57595"/>
    </ligand>
</feature>
<dbReference type="Proteomes" id="UP000649179">
    <property type="component" value="Unassembled WGS sequence"/>
</dbReference>
<comment type="subunit">
    <text evidence="3">Monomer.</text>
</comment>
<dbReference type="Pfam" id="PF10017">
    <property type="entry name" value="Methyltransf_33"/>
    <property type="match status" value="1"/>
</dbReference>
<dbReference type="InterPro" id="IPR029063">
    <property type="entry name" value="SAM-dependent_MTases_sf"/>
</dbReference>
<dbReference type="GO" id="GO:0052706">
    <property type="term" value="F:L-histidine N(alpha)-methyltransferase activity"/>
    <property type="evidence" value="ECO:0007669"/>
    <property type="project" value="UniProtKB-UniRule"/>
</dbReference>